<sequence length="197" mass="22326">RQTVQKQPQQQQQRQEIKKSIAPEAPKATAAPNVASTTEPKNRIHVTMKHRGRASKIVEVADTDDLPLPGYSAWSAWSHCDRPDGRRVRRRECELVKCTEKLLQVQWCRDINPDELTTTTKEPTSTTTVTPPPTTRPPSTTTSLWETAWSPWEGVCQKFSNGQVCNHGVLIGFETRRCNGNPFLCQGPFFRYCTMDC</sequence>
<feature type="region of interest" description="Disordered" evidence="1">
    <location>
        <begin position="115"/>
        <end position="142"/>
    </location>
</feature>
<keyword evidence="2" id="KW-1185">Reference proteome</keyword>
<name>A0A914VZ01_9BILA</name>
<feature type="compositionally biased region" description="Low complexity" evidence="1">
    <location>
        <begin position="117"/>
        <end position="129"/>
    </location>
</feature>
<protein>
    <submittedName>
        <fullName evidence="3">Uncharacterized protein</fullName>
    </submittedName>
</protein>
<evidence type="ECO:0000313" key="3">
    <source>
        <dbReference type="WBParaSite" id="PSAMB.scaffold2690size21796.g18767.t1"/>
    </source>
</evidence>
<proteinExistence type="predicted"/>
<dbReference type="Proteomes" id="UP000887566">
    <property type="component" value="Unplaced"/>
</dbReference>
<feature type="compositionally biased region" description="Low complexity" evidence="1">
    <location>
        <begin position="1"/>
        <end position="14"/>
    </location>
</feature>
<organism evidence="2 3">
    <name type="scientific">Plectus sambesii</name>
    <dbReference type="NCBI Taxonomy" id="2011161"/>
    <lineage>
        <taxon>Eukaryota</taxon>
        <taxon>Metazoa</taxon>
        <taxon>Ecdysozoa</taxon>
        <taxon>Nematoda</taxon>
        <taxon>Chromadorea</taxon>
        <taxon>Plectida</taxon>
        <taxon>Plectina</taxon>
        <taxon>Plectoidea</taxon>
        <taxon>Plectidae</taxon>
        <taxon>Plectus</taxon>
    </lineage>
</organism>
<reference evidence="3" key="1">
    <citation type="submission" date="2022-11" db="UniProtKB">
        <authorList>
            <consortium name="WormBaseParasite"/>
        </authorList>
    </citation>
    <scope>IDENTIFICATION</scope>
</reference>
<evidence type="ECO:0000256" key="1">
    <source>
        <dbReference type="SAM" id="MobiDB-lite"/>
    </source>
</evidence>
<dbReference type="WBParaSite" id="PSAMB.scaffold2690size21796.g18767.t1">
    <property type="protein sequence ID" value="PSAMB.scaffold2690size21796.g18767.t1"/>
    <property type="gene ID" value="PSAMB.scaffold2690size21796.g18767"/>
</dbReference>
<dbReference type="AlphaFoldDB" id="A0A914VZ01"/>
<accession>A0A914VZ01</accession>
<feature type="region of interest" description="Disordered" evidence="1">
    <location>
        <begin position="1"/>
        <end position="42"/>
    </location>
</feature>
<evidence type="ECO:0000313" key="2">
    <source>
        <dbReference type="Proteomes" id="UP000887566"/>
    </source>
</evidence>